<gene>
    <name evidence="3" type="primary">LOC140015001</name>
</gene>
<reference evidence="3" key="1">
    <citation type="submission" date="2025-08" db="UniProtKB">
        <authorList>
            <consortium name="RefSeq"/>
        </authorList>
    </citation>
    <scope>IDENTIFICATION</scope>
    <source>
        <tissue evidence="3">Leaves</tissue>
    </source>
</reference>
<protein>
    <submittedName>
        <fullName evidence="3">Serine/threonine-protein phosphatase 7 long form homolog</fullName>
    </submittedName>
</protein>
<evidence type="ECO:0000313" key="2">
    <source>
        <dbReference type="Proteomes" id="UP001652660"/>
    </source>
</evidence>
<dbReference type="RefSeq" id="XP_071922876.1">
    <property type="nucleotide sequence ID" value="XM_072066775.1"/>
</dbReference>
<name>A0ABM4VTL8_COFAR</name>
<sequence>MHQPIPDMVDTDDNKKLHSLCRSGRPGKDWTQHHSHWIEYWERRAEAYVWGTCRDPNESMDDYMTWYHNRTVRYISSPVSHLLRRDGHRGDGGLFDYLVGIVSRIGSICNRYLDPANPAQCAHPGLTSIRKEPFGTLQYLNQGIRIAVGPFDHHDVGPSTSHTAPFEMPVEHLPRQVRGRNQGGRRRRRATSLRDDNVAVT</sequence>
<feature type="compositionally biased region" description="Basic and acidic residues" evidence="1">
    <location>
        <begin position="192"/>
        <end position="201"/>
    </location>
</feature>
<proteinExistence type="predicted"/>
<organism evidence="2 3">
    <name type="scientific">Coffea arabica</name>
    <name type="common">Arabian coffee</name>
    <dbReference type="NCBI Taxonomy" id="13443"/>
    <lineage>
        <taxon>Eukaryota</taxon>
        <taxon>Viridiplantae</taxon>
        <taxon>Streptophyta</taxon>
        <taxon>Embryophyta</taxon>
        <taxon>Tracheophyta</taxon>
        <taxon>Spermatophyta</taxon>
        <taxon>Magnoliopsida</taxon>
        <taxon>eudicotyledons</taxon>
        <taxon>Gunneridae</taxon>
        <taxon>Pentapetalae</taxon>
        <taxon>asterids</taxon>
        <taxon>lamiids</taxon>
        <taxon>Gentianales</taxon>
        <taxon>Rubiaceae</taxon>
        <taxon>Ixoroideae</taxon>
        <taxon>Gardenieae complex</taxon>
        <taxon>Bertiereae - Coffeeae clade</taxon>
        <taxon>Coffeeae</taxon>
        <taxon>Coffea</taxon>
    </lineage>
</organism>
<evidence type="ECO:0000313" key="3">
    <source>
        <dbReference type="RefSeq" id="XP_071922876.1"/>
    </source>
</evidence>
<dbReference type="Proteomes" id="UP001652660">
    <property type="component" value="Chromosome 10e"/>
</dbReference>
<evidence type="ECO:0000256" key="1">
    <source>
        <dbReference type="SAM" id="MobiDB-lite"/>
    </source>
</evidence>
<accession>A0ABM4VTL8</accession>
<feature type="compositionally biased region" description="Basic residues" evidence="1">
    <location>
        <begin position="175"/>
        <end position="191"/>
    </location>
</feature>
<dbReference type="GeneID" id="140015001"/>
<keyword evidence="2" id="KW-1185">Reference proteome</keyword>
<feature type="region of interest" description="Disordered" evidence="1">
    <location>
        <begin position="158"/>
        <end position="201"/>
    </location>
</feature>